<dbReference type="RefSeq" id="WP_368663370.1">
    <property type="nucleotide sequence ID" value="NZ_JBBWYZ010000134.1"/>
</dbReference>
<proteinExistence type="predicted"/>
<organism evidence="1 2">
    <name type="scientific">Limnospira fusiformis PMC 851.14</name>
    <dbReference type="NCBI Taxonomy" id="2219512"/>
    <lineage>
        <taxon>Bacteria</taxon>
        <taxon>Bacillati</taxon>
        <taxon>Cyanobacteriota</taxon>
        <taxon>Cyanophyceae</taxon>
        <taxon>Oscillatoriophycideae</taxon>
        <taxon>Oscillatoriales</taxon>
        <taxon>Sirenicapillariaceae</taxon>
        <taxon>Limnospira</taxon>
    </lineage>
</organism>
<accession>A0ABU9EU67</accession>
<feature type="non-terminal residue" evidence="1">
    <location>
        <position position="1"/>
    </location>
</feature>
<comment type="caution">
    <text evidence="1">The sequence shown here is derived from an EMBL/GenBank/DDBJ whole genome shotgun (WGS) entry which is preliminary data.</text>
</comment>
<keyword evidence="2" id="KW-1185">Reference proteome</keyword>
<dbReference type="EMBL" id="JBBWYZ010000134">
    <property type="protein sequence ID" value="MEK9515510.1"/>
    <property type="molecule type" value="Genomic_DNA"/>
</dbReference>
<protein>
    <submittedName>
        <fullName evidence="1">Uncharacterized protein</fullName>
    </submittedName>
</protein>
<sequence>EGSCEPLEYNVRLIVTAVATPNLRIHTPRVEAGNGRRNRGTYLSLDHCQPSMIRETECPA</sequence>
<name>A0ABU9EU67_LIMFS</name>
<gene>
    <name evidence="1" type="ORF">AAEJ74_28935</name>
</gene>
<evidence type="ECO:0000313" key="1">
    <source>
        <dbReference type="EMBL" id="MEK9515510.1"/>
    </source>
</evidence>
<dbReference type="Proteomes" id="UP001387447">
    <property type="component" value="Unassembled WGS sequence"/>
</dbReference>
<evidence type="ECO:0000313" key="2">
    <source>
        <dbReference type="Proteomes" id="UP001387447"/>
    </source>
</evidence>
<reference evidence="1 2" key="1">
    <citation type="journal article" date="2024" name="Front. Microbiol.">
        <title>Transcriptomic insights into the dominance of two phototrophs throughout the water column of a tropical hypersaline-alkaline crater lake (Dziani Dzaha, Mayotte).</title>
        <authorList>
            <person name="Duperron S."/>
            <person name="Halary S."/>
            <person name="Bouly J.-P."/>
            <person name="Roussel T."/>
            <person name="Hugoni M."/>
            <person name="Bruto M."/>
            <person name="Oger P."/>
            <person name="Duval C."/>
            <person name="Woo A."/>
            <person name="Jezequiel D."/>
            <person name="Ader M."/>
            <person name="Leboulanger C."/>
            <person name="Agogue H."/>
            <person name="Grossi V."/>
            <person name="Trousselier M."/>
            <person name="Bernard C."/>
        </authorList>
    </citation>
    <scope>NUCLEOTIDE SEQUENCE [LARGE SCALE GENOMIC DNA]</scope>
    <source>
        <strain evidence="1 2">PMC 851.14</strain>
    </source>
</reference>